<dbReference type="Proteomes" id="UP001470230">
    <property type="component" value="Unassembled WGS sequence"/>
</dbReference>
<accession>A0ABR2GNB9</accession>
<organism evidence="1 3">
    <name type="scientific">Tritrichomonas musculus</name>
    <dbReference type="NCBI Taxonomy" id="1915356"/>
    <lineage>
        <taxon>Eukaryota</taxon>
        <taxon>Metamonada</taxon>
        <taxon>Parabasalia</taxon>
        <taxon>Tritrichomonadida</taxon>
        <taxon>Tritrichomonadidae</taxon>
        <taxon>Tritrichomonas</taxon>
    </lineage>
</organism>
<name>A0ABR2GNB9_9EUKA</name>
<dbReference type="EMBL" id="JAPFFF010000007">
    <property type="protein sequence ID" value="KAK8885827.1"/>
    <property type="molecule type" value="Genomic_DNA"/>
</dbReference>
<evidence type="ECO:0000313" key="3">
    <source>
        <dbReference type="Proteomes" id="UP001470230"/>
    </source>
</evidence>
<proteinExistence type="predicted"/>
<comment type="caution">
    <text evidence="1">The sequence shown here is derived from an EMBL/GenBank/DDBJ whole genome shotgun (WGS) entry which is preliminary data.</text>
</comment>
<dbReference type="InterPro" id="IPR011990">
    <property type="entry name" value="TPR-like_helical_dom_sf"/>
</dbReference>
<dbReference type="EMBL" id="JAPFFF010000239">
    <property type="protein sequence ID" value="KAK8835077.1"/>
    <property type="molecule type" value="Genomic_DNA"/>
</dbReference>
<keyword evidence="3" id="KW-1185">Reference proteome</keyword>
<evidence type="ECO:0000313" key="1">
    <source>
        <dbReference type="EMBL" id="KAK8835077.1"/>
    </source>
</evidence>
<evidence type="ECO:0000313" key="2">
    <source>
        <dbReference type="EMBL" id="KAK8885827.1"/>
    </source>
</evidence>
<dbReference type="Gene3D" id="1.25.40.10">
    <property type="entry name" value="Tetratricopeptide repeat domain"/>
    <property type="match status" value="1"/>
</dbReference>
<protein>
    <submittedName>
        <fullName evidence="1">Uncharacterized protein</fullName>
    </submittedName>
</protein>
<dbReference type="SUPFAM" id="SSF81901">
    <property type="entry name" value="HCP-like"/>
    <property type="match status" value="1"/>
</dbReference>
<gene>
    <name evidence="1" type="ORF">M9Y10_018116</name>
    <name evidence="2" type="ORF">M9Y10_041281</name>
</gene>
<sequence length="133" mass="15342">MQESKRRRSILQYGVGVSVNYKESIIYFKMIVDGRYSNTMYTDAEMLNHGIGVAVAVDYKEVIEYFKIVISRKFQLQCMNMLNNSQGADVNYGEALKYSITVIDGGFQPTMRNYKLLLQTIRRSAKKPKLYQG</sequence>
<reference evidence="1 3" key="1">
    <citation type="submission" date="2024-04" db="EMBL/GenBank/DDBJ databases">
        <title>Tritrichomonas musculus Genome.</title>
        <authorList>
            <person name="Alves-Ferreira E."/>
            <person name="Grigg M."/>
            <person name="Lorenzi H."/>
            <person name="Galac M."/>
        </authorList>
    </citation>
    <scope>NUCLEOTIDE SEQUENCE [LARGE SCALE GENOMIC DNA]</scope>
    <source>
        <strain evidence="1 3">EAF2021</strain>
    </source>
</reference>